<organism evidence="2 3">
    <name type="scientific">Chryseobacterium gambrini</name>
    <dbReference type="NCBI Taxonomy" id="373672"/>
    <lineage>
        <taxon>Bacteria</taxon>
        <taxon>Pseudomonadati</taxon>
        <taxon>Bacteroidota</taxon>
        <taxon>Flavobacteriia</taxon>
        <taxon>Flavobacteriales</taxon>
        <taxon>Weeksellaceae</taxon>
        <taxon>Chryseobacterium group</taxon>
        <taxon>Chryseobacterium</taxon>
    </lineage>
</organism>
<evidence type="ECO:0000313" key="2">
    <source>
        <dbReference type="EMBL" id="SIT12030.1"/>
    </source>
</evidence>
<dbReference type="AlphaFoldDB" id="A0A1N7PND4"/>
<keyword evidence="1" id="KW-0732">Signal</keyword>
<protein>
    <recommendedName>
        <fullName evidence="4">C1q domain-containing protein</fullName>
    </recommendedName>
</protein>
<dbReference type="STRING" id="373672.SAMN05421785_10748"/>
<evidence type="ECO:0008006" key="4">
    <source>
        <dbReference type="Google" id="ProtNLM"/>
    </source>
</evidence>
<dbReference type="EMBL" id="FTOV01000007">
    <property type="protein sequence ID" value="SIT12030.1"/>
    <property type="molecule type" value="Genomic_DNA"/>
</dbReference>
<gene>
    <name evidence="2" type="ORF">SAMN05421785_10748</name>
</gene>
<feature type="chain" id="PRO_5009943861" description="C1q domain-containing protein" evidence="1">
    <location>
        <begin position="20"/>
        <end position="259"/>
    </location>
</feature>
<reference evidence="2 3" key="1">
    <citation type="submission" date="2017-01" db="EMBL/GenBank/DDBJ databases">
        <authorList>
            <person name="Mah S.A."/>
            <person name="Swanson W.J."/>
            <person name="Moy G.W."/>
            <person name="Vacquier V.D."/>
        </authorList>
    </citation>
    <scope>NUCLEOTIDE SEQUENCE [LARGE SCALE GENOMIC DNA]</scope>
    <source>
        <strain evidence="2 3">DSM 18014</strain>
    </source>
</reference>
<dbReference type="Proteomes" id="UP000185781">
    <property type="component" value="Unassembled WGS sequence"/>
</dbReference>
<feature type="signal peptide" evidence="1">
    <location>
        <begin position="1"/>
        <end position="19"/>
    </location>
</feature>
<sequence length="259" mass="28337">MMKKNIYLLFIFLLNICSAQINFTTLTNPDSNANGSDQVMLYITNASEATGVKGFGLPAVDTETDLPFTGSNAPSVRIENLRGMLLFVKSTGQTMVFDGLAWSKAFEVESDNISRFQINSVSTTSGSTLLPINSLIDKPNFLADPLKLKTNVGTTGANINRLYIRQTGLYRINLNLTFTGPAGTFSNRLGAGLYVNDALRCQLLENTVNFDGTNRKINLDFSVYMVQGQYITLETVSEIGGTVSYTVTNNSYVTVEKVL</sequence>
<accession>A0A1N7PND4</accession>
<proteinExistence type="predicted"/>
<name>A0A1N7PND4_9FLAO</name>
<evidence type="ECO:0000313" key="3">
    <source>
        <dbReference type="Proteomes" id="UP000185781"/>
    </source>
</evidence>
<evidence type="ECO:0000256" key="1">
    <source>
        <dbReference type="SAM" id="SignalP"/>
    </source>
</evidence>